<keyword evidence="1" id="KW-0812">Transmembrane</keyword>
<keyword evidence="3" id="KW-1185">Reference proteome</keyword>
<comment type="caution">
    <text evidence="2">The sequence shown here is derived from an EMBL/GenBank/DDBJ whole genome shotgun (WGS) entry which is preliminary data.</text>
</comment>
<gene>
    <name evidence="2" type="ORF">ZOSMA_8G01300</name>
</gene>
<accession>A0A0K9NK26</accession>
<feature type="transmembrane region" description="Helical" evidence="1">
    <location>
        <begin position="6"/>
        <end position="23"/>
    </location>
</feature>
<sequence length="25" mass="3005">MTVREVFWICVLWFTTVGLFTVLSR</sequence>
<protein>
    <submittedName>
        <fullName evidence="2">Uncharacterized protein</fullName>
    </submittedName>
</protein>
<reference evidence="3" key="1">
    <citation type="journal article" date="2016" name="Nature">
        <title>The genome of the seagrass Zostera marina reveals angiosperm adaptation to the sea.</title>
        <authorList>
            <person name="Olsen J.L."/>
            <person name="Rouze P."/>
            <person name="Verhelst B."/>
            <person name="Lin Y.-C."/>
            <person name="Bayer T."/>
            <person name="Collen J."/>
            <person name="Dattolo E."/>
            <person name="De Paoli E."/>
            <person name="Dittami S."/>
            <person name="Maumus F."/>
            <person name="Michel G."/>
            <person name="Kersting A."/>
            <person name="Lauritano C."/>
            <person name="Lohaus R."/>
            <person name="Toepel M."/>
            <person name="Tonon T."/>
            <person name="Vanneste K."/>
            <person name="Amirebrahimi M."/>
            <person name="Brakel J."/>
            <person name="Bostroem C."/>
            <person name="Chovatia M."/>
            <person name="Grimwood J."/>
            <person name="Jenkins J.W."/>
            <person name="Jueterbock A."/>
            <person name="Mraz A."/>
            <person name="Stam W.T."/>
            <person name="Tice H."/>
            <person name="Bornberg-Bauer E."/>
            <person name="Green P.J."/>
            <person name="Pearson G.A."/>
            <person name="Procaccini G."/>
            <person name="Duarte C.M."/>
            <person name="Schmutz J."/>
            <person name="Reusch T.B.H."/>
            <person name="Van de Peer Y."/>
        </authorList>
    </citation>
    <scope>NUCLEOTIDE SEQUENCE [LARGE SCALE GENOMIC DNA]</scope>
    <source>
        <strain evidence="3">cv. Finnish</strain>
    </source>
</reference>
<keyword evidence="1" id="KW-1133">Transmembrane helix</keyword>
<dbReference type="AlphaFoldDB" id="A0A0K9NK26"/>
<keyword evidence="1" id="KW-0472">Membrane</keyword>
<evidence type="ECO:0000256" key="1">
    <source>
        <dbReference type="SAM" id="Phobius"/>
    </source>
</evidence>
<dbReference type="Proteomes" id="UP000036987">
    <property type="component" value="Unassembled WGS sequence"/>
</dbReference>
<evidence type="ECO:0000313" key="2">
    <source>
        <dbReference type="EMBL" id="KMZ56983.1"/>
    </source>
</evidence>
<dbReference type="EMBL" id="LFYR01002110">
    <property type="protein sequence ID" value="KMZ56983.1"/>
    <property type="molecule type" value="Genomic_DNA"/>
</dbReference>
<evidence type="ECO:0000313" key="3">
    <source>
        <dbReference type="Proteomes" id="UP000036987"/>
    </source>
</evidence>
<name>A0A0K9NK26_ZOSMR</name>
<organism evidence="2 3">
    <name type="scientific">Zostera marina</name>
    <name type="common">Eelgrass</name>
    <dbReference type="NCBI Taxonomy" id="29655"/>
    <lineage>
        <taxon>Eukaryota</taxon>
        <taxon>Viridiplantae</taxon>
        <taxon>Streptophyta</taxon>
        <taxon>Embryophyta</taxon>
        <taxon>Tracheophyta</taxon>
        <taxon>Spermatophyta</taxon>
        <taxon>Magnoliopsida</taxon>
        <taxon>Liliopsida</taxon>
        <taxon>Zosteraceae</taxon>
        <taxon>Zostera</taxon>
    </lineage>
</organism>
<proteinExistence type="predicted"/>